<dbReference type="EMBL" id="JAFMPM010000006">
    <property type="protein sequence ID" value="MBO0612347.1"/>
    <property type="molecule type" value="Genomic_DNA"/>
</dbReference>
<dbReference type="RefSeq" id="WP_207250040.1">
    <property type="nucleotide sequence ID" value="NZ_JAFMPM010000006.1"/>
</dbReference>
<dbReference type="Gene3D" id="1.10.10.10">
    <property type="entry name" value="Winged helix-like DNA-binding domain superfamily/Winged helix DNA-binding domain"/>
    <property type="match status" value="1"/>
</dbReference>
<dbReference type="InterPro" id="IPR043519">
    <property type="entry name" value="NT_sf"/>
</dbReference>
<dbReference type="Pfam" id="PF18765">
    <property type="entry name" value="Polbeta"/>
    <property type="match status" value="1"/>
</dbReference>
<dbReference type="EMBL" id="CP072748">
    <property type="protein sequence ID" value="QTX12167.1"/>
    <property type="molecule type" value="Genomic_DNA"/>
</dbReference>
<dbReference type="Proteomes" id="UP000664466">
    <property type="component" value="Unassembled WGS sequence"/>
</dbReference>
<reference evidence="3" key="2">
    <citation type="submission" date="2021-04" db="EMBL/GenBank/DDBJ databases">
        <title>Complete Genome and methylome analysis of Thiothrix fructosivorans ATCC 49748.</title>
        <authorList>
            <person name="Fomenkov A."/>
            <person name="Sun L."/>
            <person name="Vincze T."/>
            <person name="Grabovich M.Y."/>
            <person name="Roberts R.J."/>
        </authorList>
    </citation>
    <scope>NUCLEOTIDE SEQUENCE</scope>
    <source>
        <strain evidence="3">ATCC 49748</strain>
    </source>
</reference>
<keyword evidence="3" id="KW-0808">Transferase</keyword>
<evidence type="ECO:0000313" key="4">
    <source>
        <dbReference type="Proteomes" id="UP000664466"/>
    </source>
</evidence>
<evidence type="ECO:0000259" key="1">
    <source>
        <dbReference type="Pfam" id="PF18765"/>
    </source>
</evidence>
<dbReference type="SUPFAM" id="SSF46785">
    <property type="entry name" value="Winged helix' DNA-binding domain"/>
    <property type="match status" value="1"/>
</dbReference>
<organism evidence="3">
    <name type="scientific">Thiothrix fructosivorans</name>
    <dbReference type="NCBI Taxonomy" id="111770"/>
    <lineage>
        <taxon>Bacteria</taxon>
        <taxon>Pseudomonadati</taxon>
        <taxon>Pseudomonadota</taxon>
        <taxon>Gammaproteobacteria</taxon>
        <taxon>Thiotrichales</taxon>
        <taxon>Thiotrichaceae</taxon>
        <taxon>Thiothrix</taxon>
    </lineage>
</organism>
<dbReference type="GO" id="GO:0016740">
    <property type="term" value="F:transferase activity"/>
    <property type="evidence" value="ECO:0007669"/>
    <property type="project" value="UniProtKB-KW"/>
</dbReference>
<evidence type="ECO:0000313" key="3">
    <source>
        <dbReference type="EMBL" id="QTX12167.1"/>
    </source>
</evidence>
<dbReference type="InterPro" id="IPR036388">
    <property type="entry name" value="WH-like_DNA-bd_sf"/>
</dbReference>
<accession>A0A8B0SR48</accession>
<gene>
    <name evidence="3" type="ORF">J1836_007535</name>
    <name evidence="2" type="ORF">J1836_05290</name>
</gene>
<dbReference type="AlphaFoldDB" id="A0A8B0SR48"/>
<proteinExistence type="predicted"/>
<dbReference type="SUPFAM" id="SSF81301">
    <property type="entry name" value="Nucleotidyltransferase"/>
    <property type="match status" value="1"/>
</dbReference>
<keyword evidence="4" id="KW-1185">Reference proteome</keyword>
<dbReference type="Gene3D" id="3.30.460.10">
    <property type="entry name" value="Beta Polymerase, domain 2"/>
    <property type="match status" value="1"/>
</dbReference>
<dbReference type="InterPro" id="IPR041633">
    <property type="entry name" value="Polbeta"/>
</dbReference>
<name>A0A8B0SR48_9GAMM</name>
<evidence type="ECO:0000313" key="2">
    <source>
        <dbReference type="EMBL" id="MBO0612347.1"/>
    </source>
</evidence>
<feature type="domain" description="Polymerase beta nucleotidyltransferase" evidence="1">
    <location>
        <begin position="106"/>
        <end position="148"/>
    </location>
</feature>
<protein>
    <submittedName>
        <fullName evidence="3">Nucleotidyltransferase domain-containing protein</fullName>
    </submittedName>
</protein>
<dbReference type="InterPro" id="IPR036390">
    <property type="entry name" value="WH_DNA-bd_sf"/>
</dbReference>
<reference evidence="2 4" key="1">
    <citation type="submission" date="2021-03" db="EMBL/GenBank/DDBJ databases">
        <title>Draft genome and methylome analysis of Thiotrix fructosivoruns ATCC 49748.</title>
        <authorList>
            <person name="Fomenkov A."/>
            <person name="Grabovich M.Y."/>
            <person name="Roberts R.J."/>
        </authorList>
    </citation>
    <scope>NUCLEOTIDE SEQUENCE [LARGE SCALE GENOMIC DNA]</scope>
    <source>
        <strain evidence="2 4">ATCC 49748</strain>
    </source>
</reference>
<sequence length="199" mass="21880">MAVSSIGDTLFSKTQQRVLGLLFGKPDQSFYLNEMVRLANMGKGTIKRELERMTAAGLLTVTTIGNQHHYQANIACPIYHELLGITRKTFGLSDVIRTALVPLDASIDRAFIYGSIAKEQATAQSDIDLMVVSDTLAYADLMAALLEAEAALGRPINPNIYTTQQFNERLLANNAFVTRVMQQPKLWIKGSEDDIGKTG</sequence>
<dbReference type="CDD" id="cd05403">
    <property type="entry name" value="NT_KNTase_like"/>
    <property type="match status" value="1"/>
</dbReference>